<dbReference type="GO" id="GO:0006547">
    <property type="term" value="P:L-histidine metabolic process"/>
    <property type="evidence" value="ECO:0007669"/>
    <property type="project" value="UniProtKB-UniRule"/>
</dbReference>
<keyword evidence="3" id="KW-0804">Transcription</keyword>
<feature type="domain" description="HTH gntR-type" evidence="5">
    <location>
        <begin position="9"/>
        <end position="77"/>
    </location>
</feature>
<dbReference type="SMART" id="SM00345">
    <property type="entry name" value="HTH_GNTR"/>
    <property type="match status" value="1"/>
</dbReference>
<dbReference type="InterPro" id="IPR036390">
    <property type="entry name" value="WH_DNA-bd_sf"/>
</dbReference>
<protein>
    <recommendedName>
        <fullName evidence="4">Histidine utilization repressor</fullName>
    </recommendedName>
</protein>
<dbReference type="InterPro" id="IPR050679">
    <property type="entry name" value="Bact_HTH_transcr_reg"/>
</dbReference>
<dbReference type="PANTHER" id="PTHR44846:SF16">
    <property type="entry name" value="TRANSCRIPTIONAL REGULATOR PHNF-RELATED"/>
    <property type="match status" value="1"/>
</dbReference>
<gene>
    <name evidence="6" type="primary">hutC</name>
    <name evidence="6" type="ORF">FOB26_14825</name>
</gene>
<dbReference type="EMBL" id="JABRWM010000006">
    <property type="protein sequence ID" value="NRF20336.1"/>
    <property type="molecule type" value="Genomic_DNA"/>
</dbReference>
<dbReference type="Pfam" id="PF07702">
    <property type="entry name" value="UTRA"/>
    <property type="match status" value="1"/>
</dbReference>
<dbReference type="GO" id="GO:0045892">
    <property type="term" value="P:negative regulation of DNA-templated transcription"/>
    <property type="evidence" value="ECO:0007669"/>
    <property type="project" value="UniProtKB-UniRule"/>
</dbReference>
<dbReference type="Pfam" id="PF00392">
    <property type="entry name" value="GntR"/>
    <property type="match status" value="1"/>
</dbReference>
<dbReference type="InterPro" id="IPR010248">
    <property type="entry name" value="His_ut_repres"/>
</dbReference>
<evidence type="ECO:0000313" key="7">
    <source>
        <dbReference type="Proteomes" id="UP001155820"/>
    </source>
</evidence>
<keyword evidence="1" id="KW-0805">Transcription regulation</keyword>
<dbReference type="Gene3D" id="1.10.10.10">
    <property type="entry name" value="Winged helix-like DNA-binding domain superfamily/Winged helix DNA-binding domain"/>
    <property type="match status" value="1"/>
</dbReference>
<dbReference type="CDD" id="cd07377">
    <property type="entry name" value="WHTH_GntR"/>
    <property type="match status" value="1"/>
</dbReference>
<keyword evidence="7" id="KW-1185">Reference proteome</keyword>
<dbReference type="InterPro" id="IPR011663">
    <property type="entry name" value="UTRA"/>
</dbReference>
<dbReference type="SUPFAM" id="SSF64288">
    <property type="entry name" value="Chorismate lyase-like"/>
    <property type="match status" value="1"/>
</dbReference>
<dbReference type="PROSITE" id="PS50949">
    <property type="entry name" value="HTH_GNTR"/>
    <property type="match status" value="1"/>
</dbReference>
<dbReference type="AlphaFoldDB" id="A0AA44J020"/>
<dbReference type="Gene3D" id="3.40.1410.10">
    <property type="entry name" value="Chorismate lyase-like"/>
    <property type="match status" value="1"/>
</dbReference>
<dbReference type="PRINTS" id="PR00035">
    <property type="entry name" value="HTHGNTR"/>
</dbReference>
<keyword evidence="2" id="KW-0238">DNA-binding</keyword>
<dbReference type="InterPro" id="IPR000524">
    <property type="entry name" value="Tscrpt_reg_HTH_GntR"/>
</dbReference>
<evidence type="ECO:0000259" key="5">
    <source>
        <dbReference type="PROSITE" id="PS50949"/>
    </source>
</evidence>
<dbReference type="NCBIfam" id="TIGR02018">
    <property type="entry name" value="his_ut_repres"/>
    <property type="match status" value="1"/>
</dbReference>
<proteinExistence type="predicted"/>
<evidence type="ECO:0000256" key="4">
    <source>
        <dbReference type="NCBIfam" id="TIGR02018"/>
    </source>
</evidence>
<evidence type="ECO:0000256" key="1">
    <source>
        <dbReference type="ARBA" id="ARBA00023015"/>
    </source>
</evidence>
<sequence>MTALSDSASPLYEKVKDFVLGNIGSGKWARNSRLPSEHELVSTLGVSRMTVNRALRELTSEGHLRRIQGVGTFVAPPKPQSTLIEISNIMTEIRARGGRHRAEVVVLERIVRPEPELLLAFEFDTSRPVDHSVVIHFENDLPVQLEERYVNPSLVSGYVEQDFTTAATYDYLQNATPLTEVEHLISALPASEAHARLLQIRVGDSCLVLHRKTWTGPIVATVNTLTYVGSRYSLGSRYLHGSK</sequence>
<dbReference type="InterPro" id="IPR028978">
    <property type="entry name" value="Chorismate_lyase_/UTRA_dom_sf"/>
</dbReference>
<dbReference type="SUPFAM" id="SSF46785">
    <property type="entry name" value="Winged helix' DNA-binding domain"/>
    <property type="match status" value="1"/>
</dbReference>
<dbReference type="GO" id="GO:0003677">
    <property type="term" value="F:DNA binding"/>
    <property type="evidence" value="ECO:0007669"/>
    <property type="project" value="UniProtKB-UniRule"/>
</dbReference>
<accession>A0AA44J020</accession>
<organism evidence="6 7">
    <name type="scientific">Agrobacterium pusense</name>
    <dbReference type="NCBI Taxonomy" id="648995"/>
    <lineage>
        <taxon>Bacteria</taxon>
        <taxon>Pseudomonadati</taxon>
        <taxon>Pseudomonadota</taxon>
        <taxon>Alphaproteobacteria</taxon>
        <taxon>Hyphomicrobiales</taxon>
        <taxon>Rhizobiaceae</taxon>
        <taxon>Rhizobium/Agrobacterium group</taxon>
        <taxon>Agrobacterium</taxon>
    </lineage>
</organism>
<dbReference type="RefSeq" id="WP_107327326.1">
    <property type="nucleotide sequence ID" value="NZ_CP121246.1"/>
</dbReference>
<dbReference type="InterPro" id="IPR036388">
    <property type="entry name" value="WH-like_DNA-bd_sf"/>
</dbReference>
<dbReference type="FunFam" id="1.10.10.10:FF:000079">
    <property type="entry name" value="GntR family transcriptional regulator"/>
    <property type="match status" value="1"/>
</dbReference>
<dbReference type="Proteomes" id="UP001155820">
    <property type="component" value="Unassembled WGS sequence"/>
</dbReference>
<dbReference type="GO" id="GO:0003700">
    <property type="term" value="F:DNA-binding transcription factor activity"/>
    <property type="evidence" value="ECO:0007669"/>
    <property type="project" value="UniProtKB-UniRule"/>
</dbReference>
<dbReference type="PANTHER" id="PTHR44846">
    <property type="entry name" value="MANNOSYL-D-GLYCERATE TRANSPORT/METABOLISM SYSTEM REPRESSOR MNGR-RELATED"/>
    <property type="match status" value="1"/>
</dbReference>
<reference evidence="6" key="1">
    <citation type="submission" date="2019-07" db="EMBL/GenBank/DDBJ databases">
        <title>FDA dAtabase for Regulatory Grade micrObial Sequences (FDA-ARGOS): Supporting development and validation of Infectious Disease Dx tests.</title>
        <authorList>
            <person name="Bachman M."/>
            <person name="Young C."/>
            <person name="Tallon L."/>
            <person name="Sadzewicz L."/>
            <person name="Vavikolanu K."/>
            <person name="Mehta A."/>
            <person name="Aluvathingal J."/>
            <person name="Nadendla S."/>
            <person name="Nandy P."/>
            <person name="Geyer C."/>
            <person name="Yan Y."/>
            <person name="Sichtig H."/>
        </authorList>
    </citation>
    <scope>NUCLEOTIDE SEQUENCE</scope>
    <source>
        <strain evidence="6">FDAARGOS_618</strain>
    </source>
</reference>
<evidence type="ECO:0000313" key="6">
    <source>
        <dbReference type="EMBL" id="NRF20336.1"/>
    </source>
</evidence>
<name>A0AA44J020_9HYPH</name>
<evidence type="ECO:0000256" key="2">
    <source>
        <dbReference type="ARBA" id="ARBA00023125"/>
    </source>
</evidence>
<dbReference type="SMART" id="SM00866">
    <property type="entry name" value="UTRA"/>
    <property type="match status" value="1"/>
</dbReference>
<evidence type="ECO:0000256" key="3">
    <source>
        <dbReference type="ARBA" id="ARBA00023163"/>
    </source>
</evidence>
<comment type="caution">
    <text evidence="6">The sequence shown here is derived from an EMBL/GenBank/DDBJ whole genome shotgun (WGS) entry which is preliminary data.</text>
</comment>